<dbReference type="Pfam" id="PF10145">
    <property type="entry name" value="PhageMin_Tail"/>
    <property type="match status" value="1"/>
</dbReference>
<keyword evidence="4" id="KW-1185">Reference proteome</keyword>
<gene>
    <name evidence="3" type="ORF">JS533_013185</name>
</gene>
<evidence type="ECO:0000313" key="4">
    <source>
        <dbReference type="Proteomes" id="UP000710815"/>
    </source>
</evidence>
<feature type="transmembrane region" description="Helical" evidence="1">
    <location>
        <begin position="556"/>
        <end position="575"/>
    </location>
</feature>
<comment type="caution">
    <text evidence="3">The sequence shown here is derived from an EMBL/GenBank/DDBJ whole genome shotgun (WGS) entry which is preliminary data.</text>
</comment>
<reference evidence="3 4" key="2">
    <citation type="journal article" date="2021" name="Syst. Appl. Microbiol.">
        <title>Phylogenetic classification of ten novel species belonging to the genus Bifidobacterium comprising B. phasiani sp. nov., B. pongonis sp. nov., B. saguinibicoloris sp. nov., B. colobi sp. nov., B. simiiventris sp. nov., B. santillanense sp. nov., B. miconis sp. nov., B. amazonense sp. nov., B. pluvialisilvae sp. nov., and B. miconisargentati sp. nov.</title>
        <authorList>
            <person name="Lugli G.A."/>
            <person name="Calvete-Torre I."/>
            <person name="Alessandri G."/>
            <person name="Milani C."/>
            <person name="Turroni F."/>
            <person name="Laiolo P."/>
            <person name="Ossiprandi M.C."/>
            <person name="Margolles A."/>
            <person name="Ruiz L."/>
            <person name="Ventura M."/>
        </authorList>
    </citation>
    <scope>NUCLEOTIDE SEQUENCE [LARGE SCALE GENOMIC DNA]</scope>
    <source>
        <strain evidence="3 4">MA1</strain>
    </source>
</reference>
<dbReference type="RefSeq" id="WP_241515231.1">
    <property type="nucleotide sequence ID" value="NZ_JAFEJT020000098.1"/>
</dbReference>
<feature type="domain" description="Phage tail tape measure protein" evidence="2">
    <location>
        <begin position="164"/>
        <end position="363"/>
    </location>
</feature>
<dbReference type="Proteomes" id="UP000710815">
    <property type="component" value="Unassembled WGS sequence"/>
</dbReference>
<proteinExistence type="predicted"/>
<keyword evidence="1" id="KW-0812">Transmembrane</keyword>
<dbReference type="EMBL" id="JAFEJT020000098">
    <property type="protein sequence ID" value="MCH9277203.1"/>
    <property type="molecule type" value="Genomic_DNA"/>
</dbReference>
<evidence type="ECO:0000313" key="3">
    <source>
        <dbReference type="EMBL" id="MCH9277203.1"/>
    </source>
</evidence>
<keyword evidence="1" id="KW-1133">Transmembrane helix</keyword>
<reference evidence="3 4" key="1">
    <citation type="journal article" date="2021" name="Environ. Microbiol.">
        <title>Genetic insights into the dark matter of the mammalian gut microbiota through targeted genome reconstruction.</title>
        <authorList>
            <person name="Lugli G.A."/>
            <person name="Alessandri G."/>
            <person name="Milani C."/>
            <person name="Viappiani A."/>
            <person name="Fontana F."/>
            <person name="Tarracchini C."/>
            <person name="Mancabelli L."/>
            <person name="Argentini C."/>
            <person name="Ruiz L."/>
            <person name="Margolles A."/>
            <person name="van Sinderen D."/>
            <person name="Turroni F."/>
            <person name="Ventura M."/>
        </authorList>
    </citation>
    <scope>NUCLEOTIDE SEQUENCE [LARGE SCALE GENOMIC DNA]</scope>
    <source>
        <strain evidence="3 4">MA1</strain>
    </source>
</reference>
<accession>A0ABS9VYM0</accession>
<organism evidence="3 4">
    <name type="scientific">Bifidobacterium amazonense</name>
    <dbReference type="NCBI Taxonomy" id="2809027"/>
    <lineage>
        <taxon>Bacteria</taxon>
        <taxon>Bacillati</taxon>
        <taxon>Actinomycetota</taxon>
        <taxon>Actinomycetes</taxon>
        <taxon>Bifidobacteriales</taxon>
        <taxon>Bifidobacteriaceae</taxon>
        <taxon>Bifidobacterium</taxon>
    </lineage>
</organism>
<evidence type="ECO:0000259" key="2">
    <source>
        <dbReference type="Pfam" id="PF10145"/>
    </source>
</evidence>
<dbReference type="InterPro" id="IPR010090">
    <property type="entry name" value="Phage_tape_meas"/>
</dbReference>
<evidence type="ECO:0000256" key="1">
    <source>
        <dbReference type="SAM" id="Phobius"/>
    </source>
</evidence>
<sequence length="751" mass="75534">MAIKIAQAVVQIVPSMEGVGTAIKDAFGQAGDSAGKAAGQKIGTGFTKGFDSKLGDIPSDANKAIDKAADGGDTAGQKAGLSFSEAFKKGISAAGDALEGIKGKIKDFAGSIGGILAGAGIGTVVASAISSGLDQANLAGTLKAKLGDTKAAADAAKIAGSVYAEGWGESLDEVADATTALMQQLGQVDKSADFTALTSQAMALANTFEQDVGGMATAAGQMIKTGMVDNAQEAFDVLTVGFQSGANMADDLLDTFTEYPVQFQKLGLDGKTAMGLINQGLQAGARNADLVADAIKEFSIRAVDGSDTTKQGFEALGLSADEMAEKFGQGGKTASDAFELVLQKLSGIEDPVQRSAAAVNLFGTQAEDLGNALYALDPSTAVAALGQIDGAAQKAADNSQNLEMTWQKFVRQVTTSAGGELVPAIESATALVSANSEQMGQTVSTLVGVLGKLVAGFVNLPQPVQVAAASMALFGSKATGIISAATAAGNAIGALTKTLGSTNTGSNMFQSITNGLKTFMSNAGGLTGASNTIKTALTGIGTAFKTLGTAMKANPFAIFITAVAALGAALAVFFTQTETGRAAWQALTSYLQPLWQSVQSAWSAALPAIQQLVQSLGDTIGNIVKAIGPALADFGSNVSTAFGGLITAVGPALASFGQTIAGTFTNVVTAAAPILRQLLNVAQQAFNGLAQAAAPVMETFAQMAPLLIAPIVAQLPALSQAFAQLGEALVAVGQQSAPSIRLLMDTIAQAA</sequence>
<keyword evidence="1" id="KW-0472">Membrane</keyword>
<name>A0ABS9VYM0_9BIFI</name>
<protein>
    <submittedName>
        <fullName evidence="3">Phage tail tape measure protein</fullName>
    </submittedName>
</protein>
<feature type="non-terminal residue" evidence="3">
    <location>
        <position position="751"/>
    </location>
</feature>